<name>A0A6J5YHI8_9ZZZZ</name>
<protein>
    <submittedName>
        <fullName evidence="1">Unannotated protein</fullName>
    </submittedName>
</protein>
<accession>A0A6J5YHI8</accession>
<organism evidence="1">
    <name type="scientific">freshwater metagenome</name>
    <dbReference type="NCBI Taxonomy" id="449393"/>
    <lineage>
        <taxon>unclassified sequences</taxon>
        <taxon>metagenomes</taxon>
        <taxon>ecological metagenomes</taxon>
    </lineage>
</organism>
<sequence length="131" mass="14063">MHIFDVILLGSRCDLADVRHPAAQFVDIGHREIDAALMGRREDVQHGVGAATHSDIEGHGVFEGLTIGHIAGQHAFIVLLVIALGDVDDDSTGLTEQALTIGMRGQRGAIAGKRQTECLGQTVHRIRSEHS</sequence>
<dbReference type="AlphaFoldDB" id="A0A6J5YHI8"/>
<dbReference type="EMBL" id="CAEMXZ010000113">
    <property type="protein sequence ID" value="CAB4324196.1"/>
    <property type="molecule type" value="Genomic_DNA"/>
</dbReference>
<reference evidence="1" key="1">
    <citation type="submission" date="2020-05" db="EMBL/GenBank/DDBJ databases">
        <authorList>
            <person name="Chiriac C."/>
            <person name="Salcher M."/>
            <person name="Ghai R."/>
            <person name="Kavagutti S V."/>
        </authorList>
    </citation>
    <scope>NUCLEOTIDE SEQUENCE</scope>
</reference>
<gene>
    <name evidence="1" type="ORF">UFOPK1392_01961</name>
</gene>
<proteinExistence type="predicted"/>
<evidence type="ECO:0000313" key="1">
    <source>
        <dbReference type="EMBL" id="CAB4324196.1"/>
    </source>
</evidence>